<evidence type="ECO:0000313" key="2">
    <source>
        <dbReference type="EMBL" id="VUZ48286.1"/>
    </source>
</evidence>
<dbReference type="Proteomes" id="UP000321570">
    <property type="component" value="Unassembled WGS sequence"/>
</dbReference>
<evidence type="ECO:0000313" key="5">
    <source>
        <dbReference type="Proteomes" id="UP000321570"/>
    </source>
</evidence>
<evidence type="ECO:0000313" key="3">
    <source>
        <dbReference type="EMBL" id="VUZ51770.1"/>
    </source>
</evidence>
<gene>
    <name evidence="4" type="ORF">WMSIL1_LOCUS10220</name>
    <name evidence="3" type="ORF">WMSIL1_LOCUS10443</name>
    <name evidence="2" type="ORF">WMSIL1_LOCUS7664</name>
</gene>
<dbReference type="EMBL" id="CABIJS010000444">
    <property type="protein sequence ID" value="VUZ51772.1"/>
    <property type="molecule type" value="Genomic_DNA"/>
</dbReference>
<accession>A0A564YM59</accession>
<evidence type="ECO:0000256" key="1">
    <source>
        <dbReference type="SAM" id="MobiDB-lite"/>
    </source>
</evidence>
<name>A0A564YM59_HYMDI</name>
<evidence type="ECO:0000313" key="4">
    <source>
        <dbReference type="EMBL" id="VUZ51772.1"/>
    </source>
</evidence>
<dbReference type="AlphaFoldDB" id="A0A564YM59"/>
<dbReference type="EMBL" id="CABIJS010000444">
    <property type="protein sequence ID" value="VUZ51770.1"/>
    <property type="molecule type" value="Genomic_DNA"/>
</dbReference>
<proteinExistence type="predicted"/>
<protein>
    <submittedName>
        <fullName evidence="2">Uncharacterized protein</fullName>
    </submittedName>
</protein>
<sequence length="118" mass="13303">MVILRIFGLQISGREMFEFNPDFVNEGEEIDGDVADSRLREQDENEEEFEVHDIDINAFAVDIADNIEAGDSVIATGEQNGEQPGPSKKDTLVIDEDLFNDADLDELEENLEDLELKE</sequence>
<keyword evidence="5" id="KW-1185">Reference proteome</keyword>
<reference evidence="2 5" key="1">
    <citation type="submission" date="2019-07" db="EMBL/GenBank/DDBJ databases">
        <authorList>
            <person name="Jastrzebski P J."/>
            <person name="Paukszto L."/>
            <person name="Jastrzebski P J."/>
        </authorList>
    </citation>
    <scope>NUCLEOTIDE SEQUENCE [LARGE SCALE GENOMIC DNA]</scope>
    <source>
        <strain evidence="2 5">WMS-il1</strain>
    </source>
</reference>
<organism evidence="2 5">
    <name type="scientific">Hymenolepis diminuta</name>
    <name type="common">Rat tapeworm</name>
    <dbReference type="NCBI Taxonomy" id="6216"/>
    <lineage>
        <taxon>Eukaryota</taxon>
        <taxon>Metazoa</taxon>
        <taxon>Spiralia</taxon>
        <taxon>Lophotrochozoa</taxon>
        <taxon>Platyhelminthes</taxon>
        <taxon>Cestoda</taxon>
        <taxon>Eucestoda</taxon>
        <taxon>Cyclophyllidea</taxon>
        <taxon>Hymenolepididae</taxon>
        <taxon>Hymenolepis</taxon>
    </lineage>
</organism>
<feature type="region of interest" description="Disordered" evidence="1">
    <location>
        <begin position="73"/>
        <end position="92"/>
    </location>
</feature>
<dbReference type="EMBL" id="CABIJS010000283">
    <property type="protein sequence ID" value="VUZ48286.1"/>
    <property type="molecule type" value="Genomic_DNA"/>
</dbReference>